<dbReference type="EMBL" id="JBHSHD010000010">
    <property type="protein sequence ID" value="MFC4821663.1"/>
    <property type="molecule type" value="Genomic_DNA"/>
</dbReference>
<protein>
    <submittedName>
        <fullName evidence="2">Glycosyltransferase</fullName>
        <ecNumber evidence="2">2.4.-.-</ecNumber>
    </submittedName>
</protein>
<comment type="caution">
    <text evidence="2">The sequence shown here is derived from an EMBL/GenBank/DDBJ whole genome shotgun (WGS) entry which is preliminary data.</text>
</comment>
<dbReference type="Proteomes" id="UP001595886">
    <property type="component" value="Unassembled WGS sequence"/>
</dbReference>
<keyword evidence="3" id="KW-1185">Reference proteome</keyword>
<dbReference type="Pfam" id="PF13439">
    <property type="entry name" value="Glyco_transf_4"/>
    <property type="match status" value="1"/>
</dbReference>
<dbReference type="InterPro" id="IPR028098">
    <property type="entry name" value="Glyco_trans_4-like_N"/>
</dbReference>
<reference evidence="3" key="1">
    <citation type="journal article" date="2019" name="Int. J. Syst. Evol. Microbiol.">
        <title>The Global Catalogue of Microorganisms (GCM) 10K type strain sequencing project: providing services to taxonomists for standard genome sequencing and annotation.</title>
        <authorList>
            <consortium name="The Broad Institute Genomics Platform"/>
            <consortium name="The Broad Institute Genome Sequencing Center for Infectious Disease"/>
            <person name="Wu L."/>
            <person name="Ma J."/>
        </authorList>
    </citation>
    <scope>NUCLEOTIDE SEQUENCE [LARGE SCALE GENOMIC DNA]</scope>
    <source>
        <strain evidence="3">CCUG 30340</strain>
    </source>
</reference>
<proteinExistence type="predicted"/>
<dbReference type="Gene3D" id="3.40.50.2000">
    <property type="entry name" value="Glycogen Phosphorylase B"/>
    <property type="match status" value="2"/>
</dbReference>
<gene>
    <name evidence="2" type="ORF">ACFO6Q_15115</name>
</gene>
<keyword evidence="2" id="KW-0328">Glycosyltransferase</keyword>
<accession>A0ABV9QWF4</accession>
<feature type="domain" description="Glycosyltransferase subfamily 4-like N-terminal" evidence="1">
    <location>
        <begin position="113"/>
        <end position="236"/>
    </location>
</feature>
<evidence type="ECO:0000259" key="1">
    <source>
        <dbReference type="Pfam" id="PF13439"/>
    </source>
</evidence>
<name>A0ABV9QWF4_9GAMM</name>
<dbReference type="RefSeq" id="WP_380021937.1">
    <property type="nucleotide sequence ID" value="NZ_JBHSHD010000010.1"/>
</dbReference>
<sequence>MRILLLAYAFPPLATPQALRWYYFSRELAARGHDVHVLAPDLVVDEAESIEVPRGVTVHRCSPGGLTAQIHQHRRRRQDARALEPAPALVAAAAGATENGAELNWKGRLHRNIDSSLSYFMYPDSTSQWLPPARAQLQRLLPYLRPDVLIGSHEPAGVLQLALDVRGDTPWIADLGDPVLASYTPARWRRKAQALEARVCREADHVIVTTEATRSCLMHRHATSAQRIAVVPQGFDACGPTRRTNAGTGAQPDLNLFYGGRFYPFRDPGALIEAVLSVSGVRLHVATPELAPAIRRMCQANPEKIELLGRLTHTATRSLQQSHDVLVNIGNRSPEQTPGKLFEYFGAFRPILHLSSGEHDPAEDLLLRHSRGWSCANEPAAIAEVLRQLVQRKRAGRLDDDLDLGLETVAAYQWRTLGGEIDRLLQRVAGYAGQRRHTSSA</sequence>
<dbReference type="GO" id="GO:0016757">
    <property type="term" value="F:glycosyltransferase activity"/>
    <property type="evidence" value="ECO:0007669"/>
    <property type="project" value="UniProtKB-KW"/>
</dbReference>
<dbReference type="PANTHER" id="PTHR12526">
    <property type="entry name" value="GLYCOSYLTRANSFERASE"/>
    <property type="match status" value="1"/>
</dbReference>
<evidence type="ECO:0000313" key="3">
    <source>
        <dbReference type="Proteomes" id="UP001595886"/>
    </source>
</evidence>
<organism evidence="2 3">
    <name type="scientific">Dokdonella ginsengisoli</name>
    <dbReference type="NCBI Taxonomy" id="363846"/>
    <lineage>
        <taxon>Bacteria</taxon>
        <taxon>Pseudomonadati</taxon>
        <taxon>Pseudomonadota</taxon>
        <taxon>Gammaproteobacteria</taxon>
        <taxon>Lysobacterales</taxon>
        <taxon>Rhodanobacteraceae</taxon>
        <taxon>Dokdonella</taxon>
    </lineage>
</organism>
<evidence type="ECO:0000313" key="2">
    <source>
        <dbReference type="EMBL" id="MFC4821663.1"/>
    </source>
</evidence>
<dbReference type="EC" id="2.4.-.-" evidence="2"/>
<keyword evidence="2" id="KW-0808">Transferase</keyword>
<dbReference type="SUPFAM" id="SSF53756">
    <property type="entry name" value="UDP-Glycosyltransferase/glycogen phosphorylase"/>
    <property type="match status" value="1"/>
</dbReference>